<feature type="region of interest" description="Disordered" evidence="1">
    <location>
        <begin position="81"/>
        <end position="100"/>
    </location>
</feature>
<feature type="region of interest" description="Disordered" evidence="1">
    <location>
        <begin position="1"/>
        <end position="21"/>
    </location>
</feature>
<sequence length="100" mass="10905">MRIATPVKSSDMSRSMSRGTISAQEWVVQRGGPNTSVAEWASFGGGISQEECSSCANILSSRRSGLASLRRRFRERGRLWDRPRRFTGTPGPAGSEAGCR</sequence>
<evidence type="ECO:0000313" key="2">
    <source>
        <dbReference type="EMBL" id="CDI95472.1"/>
    </source>
</evidence>
<organism evidence="2 3">
    <name type="scientific">Caviid herpesvirus 2 str. CIDMTR</name>
    <dbReference type="NCBI Taxonomy" id="1415526"/>
    <lineage>
        <taxon>Viruses</taxon>
        <taxon>Duplodnaviria</taxon>
        <taxon>Heunggongvirae</taxon>
        <taxon>Peploviricota</taxon>
        <taxon>Herviviricetes</taxon>
        <taxon>Herpesvirales</taxon>
        <taxon>Orthoherpesviridae</taxon>
        <taxon>Betaherpesvirinae</taxon>
        <taxon>Quwivirus</taxon>
        <taxon>Quwivirus caviidbeta2</taxon>
    </lineage>
</organism>
<name>U6HA20_9BETA</name>
<dbReference type="EMBL" id="HG531783">
    <property type="protein sequence ID" value="CDI95472.1"/>
    <property type="molecule type" value="Genomic_DNA"/>
</dbReference>
<dbReference type="Proteomes" id="UP000163196">
    <property type="component" value="Genome"/>
</dbReference>
<reference evidence="2 3" key="1">
    <citation type="submission" date="2013-09" db="EMBL/GenBank/DDBJ databases">
        <authorList>
            <person name="Sundararajan A."/>
        </authorList>
    </citation>
    <scope>NUCLEOTIDE SEQUENCE [LARGE SCALE GENOMIC DNA]</scope>
    <source>
        <strain evidence="2">CIDMTR</strain>
    </source>
</reference>
<reference evidence="2 3" key="2">
    <citation type="submission" date="2013-11" db="EMBL/GenBank/DDBJ databases">
        <title>Genome sequence of a novel, newly isolated strain of guinea pig cytomegalovirus: CIDMTR strain.</title>
        <authorList>
            <person name="Schleiss M.R."/>
            <person name="Hernandez-Alvarado N."/>
            <person name="Ramaraj T."/>
            <person name="Crow J.A."/>
        </authorList>
    </citation>
    <scope>NUCLEOTIDE SEQUENCE [LARGE SCALE GENOMIC DNA]</scope>
    <source>
        <strain evidence="2">CIDMTR</strain>
    </source>
</reference>
<proteinExistence type="predicted"/>
<feature type="compositionally biased region" description="Polar residues" evidence="1">
    <location>
        <begin position="7"/>
        <end position="21"/>
    </location>
</feature>
<accession>U6HA20</accession>
<evidence type="ECO:0000256" key="1">
    <source>
        <dbReference type="SAM" id="MobiDB-lite"/>
    </source>
</evidence>
<protein>
    <submittedName>
        <fullName evidence="2">Gp149.1</fullName>
    </submittedName>
</protein>
<evidence type="ECO:0000313" key="3">
    <source>
        <dbReference type="Proteomes" id="UP000163196"/>
    </source>
</evidence>